<name>A0ACB8B3P7_9AGAM</name>
<sequence>MKTPTSSKFGPTCEKPRLHGHPSNCTPLQEATSPLLFTQDHGPWVKPGISQGFTQIASRSPSPAGSQSLDEGPGVRKVGQGYHLASLRRMSNCLPSVHHDEVSRLIVIPQPQYQPLAKPKTFIASQQPYNLGGPCKVCGGNTYDLRLGTTLHRLSEVRTSVLDKMDSVDCVLVNSRSKQ</sequence>
<evidence type="ECO:0000313" key="2">
    <source>
        <dbReference type="Proteomes" id="UP000790709"/>
    </source>
</evidence>
<proteinExistence type="predicted"/>
<dbReference type="EMBL" id="MU266637">
    <property type="protein sequence ID" value="KAH7919703.1"/>
    <property type="molecule type" value="Genomic_DNA"/>
</dbReference>
<dbReference type="Proteomes" id="UP000790709">
    <property type="component" value="Unassembled WGS sequence"/>
</dbReference>
<keyword evidence="2" id="KW-1185">Reference proteome</keyword>
<reference evidence="1" key="1">
    <citation type="journal article" date="2021" name="New Phytol.">
        <title>Evolutionary innovations through gain and loss of genes in the ectomycorrhizal Boletales.</title>
        <authorList>
            <person name="Wu G."/>
            <person name="Miyauchi S."/>
            <person name="Morin E."/>
            <person name="Kuo A."/>
            <person name="Drula E."/>
            <person name="Varga T."/>
            <person name="Kohler A."/>
            <person name="Feng B."/>
            <person name="Cao Y."/>
            <person name="Lipzen A."/>
            <person name="Daum C."/>
            <person name="Hundley H."/>
            <person name="Pangilinan J."/>
            <person name="Johnson J."/>
            <person name="Barry K."/>
            <person name="LaButti K."/>
            <person name="Ng V."/>
            <person name="Ahrendt S."/>
            <person name="Min B."/>
            <person name="Choi I.G."/>
            <person name="Park H."/>
            <person name="Plett J.M."/>
            <person name="Magnuson J."/>
            <person name="Spatafora J.W."/>
            <person name="Nagy L.G."/>
            <person name="Henrissat B."/>
            <person name="Grigoriev I.V."/>
            <person name="Yang Z.L."/>
            <person name="Xu J."/>
            <person name="Martin F.M."/>
        </authorList>
    </citation>
    <scope>NUCLEOTIDE SEQUENCE</scope>
    <source>
        <strain evidence="1">KUC20120723A-06</strain>
    </source>
</reference>
<comment type="caution">
    <text evidence="1">The sequence shown here is derived from an EMBL/GenBank/DDBJ whole genome shotgun (WGS) entry which is preliminary data.</text>
</comment>
<accession>A0ACB8B3P7</accession>
<organism evidence="1 2">
    <name type="scientific">Leucogyrophana mollusca</name>
    <dbReference type="NCBI Taxonomy" id="85980"/>
    <lineage>
        <taxon>Eukaryota</taxon>
        <taxon>Fungi</taxon>
        <taxon>Dikarya</taxon>
        <taxon>Basidiomycota</taxon>
        <taxon>Agaricomycotina</taxon>
        <taxon>Agaricomycetes</taxon>
        <taxon>Agaricomycetidae</taxon>
        <taxon>Boletales</taxon>
        <taxon>Boletales incertae sedis</taxon>
        <taxon>Leucogyrophana</taxon>
    </lineage>
</organism>
<evidence type="ECO:0000313" key="1">
    <source>
        <dbReference type="EMBL" id="KAH7919703.1"/>
    </source>
</evidence>
<gene>
    <name evidence="1" type="ORF">BV22DRAFT_847543</name>
</gene>
<protein>
    <submittedName>
        <fullName evidence="1">Uncharacterized protein</fullName>
    </submittedName>
</protein>